<keyword evidence="3" id="KW-1185">Reference proteome</keyword>
<evidence type="ECO:0000256" key="1">
    <source>
        <dbReference type="SAM" id="Phobius"/>
    </source>
</evidence>
<feature type="transmembrane region" description="Helical" evidence="1">
    <location>
        <begin position="160"/>
        <end position="178"/>
    </location>
</feature>
<comment type="caution">
    <text evidence="2">The sequence shown here is derived from an EMBL/GenBank/DDBJ whole genome shotgun (WGS) entry which is preliminary data.</text>
</comment>
<feature type="transmembrane region" description="Helical" evidence="1">
    <location>
        <begin position="134"/>
        <end position="154"/>
    </location>
</feature>
<protein>
    <submittedName>
        <fullName evidence="2">Uncharacterized protein</fullName>
    </submittedName>
</protein>
<gene>
    <name evidence="2" type="ORF">JOD64_003791</name>
</gene>
<evidence type="ECO:0000313" key="3">
    <source>
        <dbReference type="Proteomes" id="UP000764837"/>
    </source>
</evidence>
<proteinExistence type="predicted"/>
<organism evidence="2 3">
    <name type="scientific">Micromonospora luteifusca</name>
    <dbReference type="NCBI Taxonomy" id="709860"/>
    <lineage>
        <taxon>Bacteria</taxon>
        <taxon>Bacillati</taxon>
        <taxon>Actinomycetota</taxon>
        <taxon>Actinomycetes</taxon>
        <taxon>Micromonosporales</taxon>
        <taxon>Micromonosporaceae</taxon>
        <taxon>Micromonospora</taxon>
    </lineage>
</organism>
<reference evidence="2 3" key="1">
    <citation type="submission" date="2021-01" db="EMBL/GenBank/DDBJ databases">
        <title>Sequencing the genomes of 1000 actinobacteria strains.</title>
        <authorList>
            <person name="Klenk H.-P."/>
        </authorList>
    </citation>
    <scope>NUCLEOTIDE SEQUENCE [LARGE SCALE GENOMIC DNA]</scope>
    <source>
        <strain evidence="2 3">DSM 100204</strain>
    </source>
</reference>
<sequence>MNRWERLLPPTPFPGASTVAWPVGQPAPGLPAGKAGISVRIRTRTTDPANWVSAKAVGVDDQPMWHGVGRMVVVTDPGEHLVEVRGRLSAETARRVRLRAGEIAELEYWTPASFGGADGVLVPAPAQRRLGSGVSGIAAAFLALACVALVADAAGVRPNAALVAALFAITAAATVLIIRAKRRVDRRYRAEVSHEVDADARTAETGAFLGDGTPPPSLADGGHGVLVVTATATREYVWNGTQVAARPSVDPNAWLPWPSLLIDGAGRPLSWRTWCYRLPPGRHEVTVTARPPLGGAGAVGVRPATVTVEVAAGQETRLDLRVKARVEVRSASRDRSAPTELTGFEADVRMTASGPAAAR</sequence>
<accession>A0ABS2LWK7</accession>
<keyword evidence="1" id="KW-0472">Membrane</keyword>
<dbReference type="EMBL" id="JAFBBP010000001">
    <property type="protein sequence ID" value="MBM7492569.1"/>
    <property type="molecule type" value="Genomic_DNA"/>
</dbReference>
<keyword evidence="1" id="KW-1133">Transmembrane helix</keyword>
<dbReference type="Proteomes" id="UP000764837">
    <property type="component" value="Unassembled WGS sequence"/>
</dbReference>
<name>A0ABS2LWK7_9ACTN</name>
<evidence type="ECO:0000313" key="2">
    <source>
        <dbReference type="EMBL" id="MBM7492569.1"/>
    </source>
</evidence>
<keyword evidence="1" id="KW-0812">Transmembrane</keyword>
<dbReference type="RefSeq" id="WP_204943427.1">
    <property type="nucleotide sequence ID" value="NZ_JAFBBP010000001.1"/>
</dbReference>